<evidence type="ECO:0000313" key="9">
    <source>
        <dbReference type="Proteomes" id="UP000295066"/>
    </source>
</evidence>
<dbReference type="PROSITE" id="PS51387">
    <property type="entry name" value="FAD_PCMH"/>
    <property type="match status" value="1"/>
</dbReference>
<keyword evidence="2" id="KW-0479">Metal-binding</keyword>
<dbReference type="InterPro" id="IPR005107">
    <property type="entry name" value="CO_DH_flav_C"/>
</dbReference>
<dbReference type="PROSITE" id="PS51085">
    <property type="entry name" value="2FE2S_FER_2"/>
    <property type="match status" value="1"/>
</dbReference>
<keyword evidence="3" id="KW-0274">FAD</keyword>
<accession>A0A4R8M8X9</accession>
<dbReference type="InterPro" id="IPR036884">
    <property type="entry name" value="2Fe-2S-bd_dom_sf"/>
</dbReference>
<protein>
    <submittedName>
        <fullName evidence="8">Carbon-monoxide dehydrogenase small subunit/xanthine dehydrogenase small subunit</fullName>
    </submittedName>
</protein>
<organism evidence="8 9">
    <name type="scientific">Aminivibrio pyruvatiphilus</name>
    <dbReference type="NCBI Taxonomy" id="1005740"/>
    <lineage>
        <taxon>Bacteria</taxon>
        <taxon>Thermotogati</taxon>
        <taxon>Synergistota</taxon>
        <taxon>Synergistia</taxon>
        <taxon>Synergistales</taxon>
        <taxon>Aminobacteriaceae</taxon>
        <taxon>Aminivibrio</taxon>
    </lineage>
</organism>
<dbReference type="InterPro" id="IPR002346">
    <property type="entry name" value="Mopterin_DH_FAD-bd"/>
</dbReference>
<dbReference type="Gene3D" id="3.30.390.50">
    <property type="entry name" value="CO dehydrogenase flavoprotein, C-terminal domain"/>
    <property type="match status" value="1"/>
</dbReference>
<dbReference type="PANTHER" id="PTHR45444">
    <property type="entry name" value="XANTHINE DEHYDROGENASE"/>
    <property type="match status" value="1"/>
</dbReference>
<evidence type="ECO:0000256" key="5">
    <source>
        <dbReference type="ARBA" id="ARBA00023004"/>
    </source>
</evidence>
<dbReference type="SUPFAM" id="SSF55447">
    <property type="entry name" value="CO dehydrogenase flavoprotein C-terminal domain-like"/>
    <property type="match status" value="1"/>
</dbReference>
<dbReference type="InterPro" id="IPR016167">
    <property type="entry name" value="FAD-bd_PCMH_sub1"/>
</dbReference>
<dbReference type="InterPro" id="IPR012675">
    <property type="entry name" value="Beta-grasp_dom_sf"/>
</dbReference>
<keyword evidence="4" id="KW-0560">Oxidoreductase</keyword>
<evidence type="ECO:0000256" key="2">
    <source>
        <dbReference type="ARBA" id="ARBA00022723"/>
    </source>
</evidence>
<dbReference type="RefSeq" id="WP_133957503.1">
    <property type="nucleotide sequence ID" value="NZ_SORI01000008.1"/>
</dbReference>
<evidence type="ECO:0000256" key="1">
    <source>
        <dbReference type="ARBA" id="ARBA00022630"/>
    </source>
</evidence>
<proteinExistence type="predicted"/>
<dbReference type="OrthoDB" id="4903at2"/>
<dbReference type="GO" id="GO:0005506">
    <property type="term" value="F:iron ion binding"/>
    <property type="evidence" value="ECO:0007669"/>
    <property type="project" value="InterPro"/>
</dbReference>
<dbReference type="InterPro" id="IPR016169">
    <property type="entry name" value="FAD-bd_PCMH_sub2"/>
</dbReference>
<evidence type="ECO:0000313" key="8">
    <source>
        <dbReference type="EMBL" id="TDY60477.1"/>
    </source>
</evidence>
<feature type="domain" description="2Fe-2S ferredoxin-type" evidence="6">
    <location>
        <begin position="1"/>
        <end position="76"/>
    </location>
</feature>
<sequence>MKITCVINGTFRVLDARPLDRLLDILRSMGLSGAKEGCGEGECGACAVLLDGELVNSCMIPAMQVHGRTVLTAEGLGSPENPDLLQRAYAEEGAVQCGFCIPGMVMASRALLARDPHPDRTVIRTGLAGNLCRCTGYEKIIRAVEKAAGMGYGEGIPPFAGPVCDYPPEFSEEERKSFFQPSSIAEAIEIRAEYGDEITFLAGTTDFYPDLKNDKVEVKKVLDLSRVEELRAITRKDGELFVGACASDSMIMEHPEVLSLFPALARAAELSGARAVQNRATLGGNLASASGAADLPVPLLVLGASVILRSVRGERRVPMEEFFAGYRKTVMKQDEILRGVSLPLPRGSLRQAFFKRGSRAALTLSRISVACSAVLEEGTLKDVRIAAGSMSAFPVRLPETEGYLSGKKLSCVLANEAADRASREINPRTSGEFRKTVTGNLVRKFLLSLSPKEELNGR</sequence>
<dbReference type="SUPFAM" id="SSF56176">
    <property type="entry name" value="FAD-binding/transporter-associated domain-like"/>
    <property type="match status" value="1"/>
</dbReference>
<dbReference type="GO" id="GO:0016491">
    <property type="term" value="F:oxidoreductase activity"/>
    <property type="evidence" value="ECO:0007669"/>
    <property type="project" value="UniProtKB-KW"/>
</dbReference>
<dbReference type="SMART" id="SM01092">
    <property type="entry name" value="CO_deh_flav_C"/>
    <property type="match status" value="1"/>
</dbReference>
<evidence type="ECO:0000256" key="3">
    <source>
        <dbReference type="ARBA" id="ARBA00022827"/>
    </source>
</evidence>
<dbReference type="Gene3D" id="3.30.465.10">
    <property type="match status" value="1"/>
</dbReference>
<dbReference type="InterPro" id="IPR016166">
    <property type="entry name" value="FAD-bd_PCMH"/>
</dbReference>
<dbReference type="GO" id="GO:0051537">
    <property type="term" value="F:2 iron, 2 sulfur cluster binding"/>
    <property type="evidence" value="ECO:0007669"/>
    <property type="project" value="InterPro"/>
</dbReference>
<dbReference type="PROSITE" id="PS00197">
    <property type="entry name" value="2FE2S_FER_1"/>
    <property type="match status" value="1"/>
</dbReference>
<dbReference type="Proteomes" id="UP000295066">
    <property type="component" value="Unassembled WGS sequence"/>
</dbReference>
<dbReference type="EMBL" id="SORI01000008">
    <property type="protein sequence ID" value="TDY60477.1"/>
    <property type="molecule type" value="Genomic_DNA"/>
</dbReference>
<dbReference type="Pfam" id="PF00111">
    <property type="entry name" value="Fer2"/>
    <property type="match status" value="1"/>
</dbReference>
<keyword evidence="1" id="KW-0285">Flavoprotein</keyword>
<name>A0A4R8M8X9_9BACT</name>
<dbReference type="InterPro" id="IPR036683">
    <property type="entry name" value="CO_DH_flav_C_dom_sf"/>
</dbReference>
<feature type="domain" description="FAD-binding PCMH-type" evidence="7">
    <location>
        <begin position="171"/>
        <end position="347"/>
    </location>
</feature>
<dbReference type="InterPro" id="IPR036010">
    <property type="entry name" value="2Fe-2S_ferredoxin-like_sf"/>
</dbReference>
<evidence type="ECO:0000259" key="6">
    <source>
        <dbReference type="PROSITE" id="PS51085"/>
    </source>
</evidence>
<dbReference type="GO" id="GO:0071949">
    <property type="term" value="F:FAD binding"/>
    <property type="evidence" value="ECO:0007669"/>
    <property type="project" value="InterPro"/>
</dbReference>
<evidence type="ECO:0000259" key="7">
    <source>
        <dbReference type="PROSITE" id="PS51387"/>
    </source>
</evidence>
<dbReference type="SUPFAM" id="SSF54292">
    <property type="entry name" value="2Fe-2S ferredoxin-like"/>
    <property type="match status" value="1"/>
</dbReference>
<dbReference type="AlphaFoldDB" id="A0A4R8M8X9"/>
<dbReference type="CDD" id="cd00207">
    <property type="entry name" value="fer2"/>
    <property type="match status" value="1"/>
</dbReference>
<dbReference type="InterPro" id="IPR002888">
    <property type="entry name" value="2Fe-2S-bd"/>
</dbReference>
<dbReference type="PANTHER" id="PTHR45444:SF3">
    <property type="entry name" value="XANTHINE DEHYDROGENASE"/>
    <property type="match status" value="1"/>
</dbReference>
<dbReference type="InterPro" id="IPR036318">
    <property type="entry name" value="FAD-bd_PCMH-like_sf"/>
</dbReference>
<dbReference type="Gene3D" id="3.30.43.10">
    <property type="entry name" value="Uridine Diphospho-n-acetylenolpyruvylglucosamine Reductase, domain 2"/>
    <property type="match status" value="1"/>
</dbReference>
<comment type="caution">
    <text evidence="8">The sequence shown here is derived from an EMBL/GenBank/DDBJ whole genome shotgun (WGS) entry which is preliminary data.</text>
</comment>
<keyword evidence="5" id="KW-0408">Iron</keyword>
<dbReference type="Gene3D" id="1.10.150.120">
    <property type="entry name" value="[2Fe-2S]-binding domain"/>
    <property type="match status" value="1"/>
</dbReference>
<keyword evidence="9" id="KW-1185">Reference proteome</keyword>
<dbReference type="InterPro" id="IPR001041">
    <property type="entry name" value="2Fe-2S_ferredoxin-type"/>
</dbReference>
<dbReference type="InterPro" id="IPR006058">
    <property type="entry name" value="2Fe2S_fd_BS"/>
</dbReference>
<dbReference type="Pfam" id="PF01799">
    <property type="entry name" value="Fer2_2"/>
    <property type="match status" value="1"/>
</dbReference>
<evidence type="ECO:0000256" key="4">
    <source>
        <dbReference type="ARBA" id="ARBA00023002"/>
    </source>
</evidence>
<dbReference type="SUPFAM" id="SSF47741">
    <property type="entry name" value="CO dehydrogenase ISP C-domain like"/>
    <property type="match status" value="1"/>
</dbReference>
<dbReference type="Gene3D" id="3.10.20.30">
    <property type="match status" value="1"/>
</dbReference>
<reference evidence="8 9" key="1">
    <citation type="submission" date="2019-03" db="EMBL/GenBank/DDBJ databases">
        <title>Genomic Encyclopedia of Type Strains, Phase IV (KMG-IV): sequencing the most valuable type-strain genomes for metagenomic binning, comparative biology and taxonomic classification.</title>
        <authorList>
            <person name="Goeker M."/>
        </authorList>
    </citation>
    <scope>NUCLEOTIDE SEQUENCE [LARGE SCALE GENOMIC DNA]</scope>
    <source>
        <strain evidence="8 9">DSM 25964</strain>
    </source>
</reference>
<dbReference type="Pfam" id="PF03450">
    <property type="entry name" value="CO_deh_flav_C"/>
    <property type="match status" value="1"/>
</dbReference>
<gene>
    <name evidence="8" type="ORF">C8D99_10817</name>
</gene>
<dbReference type="Pfam" id="PF00941">
    <property type="entry name" value="FAD_binding_5"/>
    <property type="match status" value="1"/>
</dbReference>
<dbReference type="InterPro" id="IPR016208">
    <property type="entry name" value="Ald_Oxase/xanthine_DH-like"/>
</dbReference>